<dbReference type="AlphaFoldDB" id="A0A1H3HTA2"/>
<accession>A0A1H3HTA2</accession>
<dbReference type="Pfam" id="PF13424">
    <property type="entry name" value="TPR_12"/>
    <property type="match status" value="1"/>
</dbReference>
<dbReference type="Proteomes" id="UP000198640">
    <property type="component" value="Unassembled WGS sequence"/>
</dbReference>
<dbReference type="InterPro" id="IPR051012">
    <property type="entry name" value="CellSynth/LPSAsmb/PSIAsmb"/>
</dbReference>
<keyword evidence="2 3" id="KW-0802">TPR repeat</keyword>
<sequence>MNVILISVMLLLSVVGCTQMPKTGNSATTNSSPSSVAVSDQATAPSELTAEILFDFLVGEVALQRDHLDVAVESYTRLARHTRDPRIAERATDIALHARRFVEARESINLWVELEPDSIHARQAAVVLYVGAGQLDRARPHLEKLLVSEPESIDKAFMQINKLLSRHGDKNETLKLIRQLASAHNKLPEAHFAVSQAAWAANQLELASDAMKQALRLRPNWELAAIHQGRILQRIANAEAFAFYEQYLKQFPKANDMRIAYIRMLMEDKDYSQSRQQFQKLEKENPANPDIALAIGLLSAELNDFDRAEKYFKQALQLGFEDTNSVNFNLGRVNEITQRDSAAMDSYRRVTGGERYIPAQIRYAFLLAKRDGIAPARQHLQTVRASDEQQYMQLVLSEAQLLRENHADHEAYDLLSRHLQKNPDQADLLYDRALVADKIGKLDVLERDLRRLIELKPESAHAYNALGYSLAERGQRLPEALELIQKAIALSPDDPYIMDSLGWVYYRMGNLKKALNYLNLAFAARPDPEIAAHLGELLWMNGEKDNAEKVWRSALEAYPGNEVLLDTMQRFLQPRR</sequence>
<evidence type="ECO:0000256" key="1">
    <source>
        <dbReference type="ARBA" id="ARBA00022737"/>
    </source>
</evidence>
<keyword evidence="5" id="KW-1185">Reference proteome</keyword>
<evidence type="ECO:0000256" key="2">
    <source>
        <dbReference type="ARBA" id="ARBA00022803"/>
    </source>
</evidence>
<feature type="repeat" description="TPR" evidence="3">
    <location>
        <begin position="495"/>
        <end position="528"/>
    </location>
</feature>
<dbReference type="Pfam" id="PF13432">
    <property type="entry name" value="TPR_16"/>
    <property type="match status" value="1"/>
</dbReference>
<evidence type="ECO:0000256" key="3">
    <source>
        <dbReference type="PROSITE-ProRule" id="PRU00339"/>
    </source>
</evidence>
<dbReference type="SUPFAM" id="SSF48452">
    <property type="entry name" value="TPR-like"/>
    <property type="match status" value="2"/>
</dbReference>
<gene>
    <name evidence="4" type="ORF">SAMN05421881_102136</name>
</gene>
<name>A0A1H3HTA2_9PROT</name>
<dbReference type="InterPro" id="IPR019734">
    <property type="entry name" value="TPR_rpt"/>
</dbReference>
<evidence type="ECO:0000313" key="5">
    <source>
        <dbReference type="Proteomes" id="UP000198640"/>
    </source>
</evidence>
<dbReference type="InterPro" id="IPR011990">
    <property type="entry name" value="TPR-like_helical_dom_sf"/>
</dbReference>
<proteinExistence type="predicted"/>
<dbReference type="EMBL" id="FNOY01000021">
    <property type="protein sequence ID" value="SDY17994.1"/>
    <property type="molecule type" value="Genomic_DNA"/>
</dbReference>
<protein>
    <submittedName>
        <fullName evidence="4">Tetratricopeptide repeat-containing protein</fullName>
    </submittedName>
</protein>
<feature type="repeat" description="TPR" evidence="3">
    <location>
        <begin position="289"/>
        <end position="322"/>
    </location>
</feature>
<evidence type="ECO:0000313" key="4">
    <source>
        <dbReference type="EMBL" id="SDY17994.1"/>
    </source>
</evidence>
<dbReference type="PROSITE" id="PS50005">
    <property type="entry name" value="TPR"/>
    <property type="match status" value="2"/>
</dbReference>
<dbReference type="PANTHER" id="PTHR45586:SF1">
    <property type="entry name" value="LIPOPOLYSACCHARIDE ASSEMBLY PROTEIN B"/>
    <property type="match status" value="1"/>
</dbReference>
<dbReference type="OrthoDB" id="9766710at2"/>
<dbReference type="STRING" id="44576.SAMN05421881_102136"/>
<dbReference type="SMART" id="SM00028">
    <property type="entry name" value="TPR"/>
    <property type="match status" value="6"/>
</dbReference>
<organism evidence="4 5">
    <name type="scientific">Nitrosomonas halophila</name>
    <dbReference type="NCBI Taxonomy" id="44576"/>
    <lineage>
        <taxon>Bacteria</taxon>
        <taxon>Pseudomonadati</taxon>
        <taxon>Pseudomonadota</taxon>
        <taxon>Betaproteobacteria</taxon>
        <taxon>Nitrosomonadales</taxon>
        <taxon>Nitrosomonadaceae</taxon>
        <taxon>Nitrosomonas</taxon>
    </lineage>
</organism>
<dbReference type="Gene3D" id="1.25.40.10">
    <property type="entry name" value="Tetratricopeptide repeat domain"/>
    <property type="match status" value="2"/>
</dbReference>
<keyword evidence="1" id="KW-0677">Repeat</keyword>
<dbReference type="PANTHER" id="PTHR45586">
    <property type="entry name" value="TPR REPEAT-CONTAINING PROTEIN PA4667"/>
    <property type="match status" value="1"/>
</dbReference>
<reference evidence="4 5" key="1">
    <citation type="submission" date="2016-10" db="EMBL/GenBank/DDBJ databases">
        <authorList>
            <person name="de Groot N.N."/>
        </authorList>
    </citation>
    <scope>NUCLEOTIDE SEQUENCE [LARGE SCALE GENOMIC DNA]</scope>
    <source>
        <strain evidence="4 5">Nm1</strain>
    </source>
</reference>